<evidence type="ECO:0000313" key="3">
    <source>
        <dbReference type="Proteomes" id="UP000603453"/>
    </source>
</evidence>
<keyword evidence="3" id="KW-1185">Reference proteome</keyword>
<feature type="region of interest" description="Disordered" evidence="1">
    <location>
        <begin position="173"/>
        <end position="256"/>
    </location>
</feature>
<evidence type="ECO:0000256" key="1">
    <source>
        <dbReference type="SAM" id="MobiDB-lite"/>
    </source>
</evidence>
<evidence type="ECO:0000313" key="2">
    <source>
        <dbReference type="EMBL" id="KAG2193753.1"/>
    </source>
</evidence>
<feature type="compositionally biased region" description="Basic and acidic residues" evidence="1">
    <location>
        <begin position="202"/>
        <end position="223"/>
    </location>
</feature>
<organism evidence="2 3">
    <name type="scientific">Mucor saturninus</name>
    <dbReference type="NCBI Taxonomy" id="64648"/>
    <lineage>
        <taxon>Eukaryota</taxon>
        <taxon>Fungi</taxon>
        <taxon>Fungi incertae sedis</taxon>
        <taxon>Mucoromycota</taxon>
        <taxon>Mucoromycotina</taxon>
        <taxon>Mucoromycetes</taxon>
        <taxon>Mucorales</taxon>
        <taxon>Mucorineae</taxon>
        <taxon>Mucoraceae</taxon>
        <taxon>Mucor</taxon>
    </lineage>
</organism>
<dbReference type="EMBL" id="JAEPRD010000218">
    <property type="protein sequence ID" value="KAG2193753.1"/>
    <property type="molecule type" value="Genomic_DNA"/>
</dbReference>
<protein>
    <submittedName>
        <fullName evidence="2">Uncharacterized protein</fullName>
    </submittedName>
</protein>
<sequence>MEAIDDYANENIVRSLAYTALEERQCHHYVGLLPIASPLLRQRIQILEPTTPSAWDNAVQWQADDCPLMIESLWSSGGSVADEIYQKPVYYQRIDADTLHAVVEFATREKYHYIVILSLEEGSGEMSDLKYYNTKRLTEEEWIDLFENWSRTIEDAERVFLTRVTRHKRVFTAGTPDGMKEAPEDYWGDWSSDDGTSSSTREQQKEAHTGPHPLRDDLLKESEGDSDEEYYSRWSKDPGTLTPGQQEEQDEMAEEYDQSYNPLFTVPSVPNLMDAHTAALTELTTMLQNSLPGPHQQHQATKRVTQTNALPKAVSRLRTHPEEKRLIPGAYPESGAQSPVRTQQPKLSLEENKEAGRGLFMKSLSALIGAARLLGYEGKDILDMVQEIVNHPSN</sequence>
<reference evidence="2" key="1">
    <citation type="submission" date="2020-12" db="EMBL/GenBank/DDBJ databases">
        <title>Metabolic potential, ecology and presence of endohyphal bacteria is reflected in genomic diversity of Mucoromycotina.</title>
        <authorList>
            <person name="Muszewska A."/>
            <person name="Okrasinska A."/>
            <person name="Steczkiewicz K."/>
            <person name="Drgas O."/>
            <person name="Orlowska M."/>
            <person name="Perlinska-Lenart U."/>
            <person name="Aleksandrzak-Piekarczyk T."/>
            <person name="Szatraj K."/>
            <person name="Zielenkiewicz U."/>
            <person name="Pilsyk S."/>
            <person name="Malc E."/>
            <person name="Mieczkowski P."/>
            <person name="Kruszewska J.S."/>
            <person name="Biernat P."/>
            <person name="Pawlowska J."/>
        </authorList>
    </citation>
    <scope>NUCLEOTIDE SEQUENCE</scope>
    <source>
        <strain evidence="2">WA0000017839</strain>
    </source>
</reference>
<feature type="compositionally biased region" description="Acidic residues" evidence="1">
    <location>
        <begin position="247"/>
        <end position="256"/>
    </location>
</feature>
<name>A0A8H7QLH1_9FUNG</name>
<proteinExistence type="predicted"/>
<gene>
    <name evidence="2" type="ORF">INT47_005034</name>
</gene>
<dbReference type="AlphaFoldDB" id="A0A8H7QLH1"/>
<dbReference type="OrthoDB" id="5578001at2759"/>
<feature type="compositionally biased region" description="Low complexity" evidence="1">
    <location>
        <begin position="188"/>
        <end position="200"/>
    </location>
</feature>
<accession>A0A8H7QLH1</accession>
<dbReference type="Proteomes" id="UP000603453">
    <property type="component" value="Unassembled WGS sequence"/>
</dbReference>
<comment type="caution">
    <text evidence="2">The sequence shown here is derived from an EMBL/GenBank/DDBJ whole genome shotgun (WGS) entry which is preliminary data.</text>
</comment>